<dbReference type="Pfam" id="PF00085">
    <property type="entry name" value="Thioredoxin"/>
    <property type="match status" value="1"/>
</dbReference>
<feature type="non-terminal residue" evidence="2">
    <location>
        <position position="81"/>
    </location>
</feature>
<name>X0ZPY6_9ZZZZ</name>
<comment type="caution">
    <text evidence="2">The sequence shown here is derived from an EMBL/GenBank/DDBJ whole genome shotgun (WGS) entry which is preliminary data.</text>
</comment>
<accession>X0ZPY6</accession>
<organism evidence="2">
    <name type="scientific">marine sediment metagenome</name>
    <dbReference type="NCBI Taxonomy" id="412755"/>
    <lineage>
        <taxon>unclassified sequences</taxon>
        <taxon>metagenomes</taxon>
        <taxon>ecological metagenomes</taxon>
    </lineage>
</organism>
<feature type="domain" description="Thioredoxin" evidence="1">
    <location>
        <begin position="1"/>
        <end position="81"/>
    </location>
</feature>
<dbReference type="CDD" id="cd02947">
    <property type="entry name" value="TRX_family"/>
    <property type="match status" value="1"/>
</dbReference>
<dbReference type="InterPro" id="IPR013766">
    <property type="entry name" value="Thioredoxin_domain"/>
</dbReference>
<gene>
    <name evidence="2" type="ORF">S01H1_77327</name>
</gene>
<proteinExistence type="predicted"/>
<dbReference type="AlphaFoldDB" id="X0ZPY6"/>
<dbReference type="EMBL" id="BARS01051963">
    <property type="protein sequence ID" value="GAG50286.1"/>
    <property type="molecule type" value="Genomic_DNA"/>
</dbReference>
<evidence type="ECO:0000313" key="2">
    <source>
        <dbReference type="EMBL" id="GAG50286.1"/>
    </source>
</evidence>
<dbReference type="SUPFAM" id="SSF52833">
    <property type="entry name" value="Thioredoxin-like"/>
    <property type="match status" value="1"/>
</dbReference>
<dbReference type="InterPro" id="IPR036249">
    <property type="entry name" value="Thioredoxin-like_sf"/>
</dbReference>
<reference evidence="2" key="1">
    <citation type="journal article" date="2014" name="Front. Microbiol.">
        <title>High frequency of phylogenetically diverse reductive dehalogenase-homologous genes in deep subseafloor sedimentary metagenomes.</title>
        <authorList>
            <person name="Kawai M."/>
            <person name="Futagami T."/>
            <person name="Toyoda A."/>
            <person name="Takaki Y."/>
            <person name="Nishi S."/>
            <person name="Hori S."/>
            <person name="Arai W."/>
            <person name="Tsubouchi T."/>
            <person name="Morono Y."/>
            <person name="Uchiyama I."/>
            <person name="Ito T."/>
            <person name="Fujiyama A."/>
            <person name="Inagaki F."/>
            <person name="Takami H."/>
        </authorList>
    </citation>
    <scope>NUCLEOTIDE SEQUENCE</scope>
    <source>
        <strain evidence="2">Expedition CK06-06</strain>
    </source>
</reference>
<dbReference type="Gene3D" id="3.40.30.10">
    <property type="entry name" value="Glutaredoxin"/>
    <property type="match status" value="1"/>
</dbReference>
<evidence type="ECO:0000259" key="1">
    <source>
        <dbReference type="PROSITE" id="PS51352"/>
    </source>
</evidence>
<protein>
    <recommendedName>
        <fullName evidence="1">Thioredoxin domain-containing protein</fullName>
    </recommendedName>
</protein>
<sequence>MLEDMQEITSGEDFDREVLGEAELPVVVTFFAEWCGDCQVLKPHVQQWAKEYAGRVKFVWVEDARRDLEDRYGVHMIPDVI</sequence>
<dbReference type="PANTHER" id="PTHR43601">
    <property type="entry name" value="THIOREDOXIN, MITOCHONDRIAL"/>
    <property type="match status" value="1"/>
</dbReference>
<dbReference type="PANTHER" id="PTHR43601:SF3">
    <property type="entry name" value="THIOREDOXIN, MITOCHONDRIAL"/>
    <property type="match status" value="1"/>
</dbReference>
<dbReference type="PROSITE" id="PS51352">
    <property type="entry name" value="THIOREDOXIN_2"/>
    <property type="match status" value="1"/>
</dbReference>
<dbReference type="GO" id="GO:0045454">
    <property type="term" value="P:cell redox homeostasis"/>
    <property type="evidence" value="ECO:0007669"/>
    <property type="project" value="TreeGrafter"/>
</dbReference>